<dbReference type="InterPro" id="IPR023485">
    <property type="entry name" value="Ptyr_pPase"/>
</dbReference>
<comment type="similarity">
    <text evidence="1">Belongs to the low molecular weight phosphotyrosine protein phosphatase family.</text>
</comment>
<dbReference type="EC" id="3.1.3.48" evidence="2"/>
<dbReference type="InterPro" id="IPR017867">
    <property type="entry name" value="Tyr_phospatase_low_mol_wt"/>
</dbReference>
<dbReference type="CDD" id="cd16343">
    <property type="entry name" value="LMWPTP"/>
    <property type="match status" value="1"/>
</dbReference>
<dbReference type="SMART" id="SM00226">
    <property type="entry name" value="LMWPc"/>
    <property type="match status" value="1"/>
</dbReference>
<dbReference type="Proteomes" id="UP001500622">
    <property type="component" value="Unassembled WGS sequence"/>
</dbReference>
<gene>
    <name evidence="6" type="ORF">GCM10023169_31470</name>
</gene>
<keyword evidence="4" id="KW-0904">Protein phosphatase</keyword>
<sequence length="195" mass="21304">MTGTTDTAAGRSAHRPFRVLVVCTGNICRSPMGAVVLRERLREAGLAEAVEVESAGISDDEHGNPIDPRARTVLAEHDYPVPEHSAHQVAPHELADFDLALAMTGQHERVLRRRAERDGDERTAEIRLWREFDASAPERGTVRDYDLDVPDPWYGTQDGFYGTLDAVERGAEGLVSYIKEQLGAGDVPGSSATGR</sequence>
<protein>
    <recommendedName>
        <fullName evidence="2">protein-tyrosine-phosphatase</fullName>
        <ecNumber evidence="2">3.1.3.48</ecNumber>
    </recommendedName>
</protein>
<feature type="domain" description="Phosphotyrosine protein phosphatase I" evidence="5">
    <location>
        <begin position="17"/>
        <end position="177"/>
    </location>
</feature>
<accession>A0ABP8LGK2</accession>
<dbReference type="InterPro" id="IPR050438">
    <property type="entry name" value="LMW_PTPase"/>
</dbReference>
<dbReference type="Pfam" id="PF01451">
    <property type="entry name" value="LMWPc"/>
    <property type="match status" value="1"/>
</dbReference>
<keyword evidence="7" id="KW-1185">Reference proteome</keyword>
<dbReference type="EMBL" id="BAABGN010000012">
    <property type="protein sequence ID" value="GAA4429305.1"/>
    <property type="molecule type" value="Genomic_DNA"/>
</dbReference>
<dbReference type="PANTHER" id="PTHR11717:SF7">
    <property type="entry name" value="LOW MOLECULAR WEIGHT PHOSPHOTYROSINE PROTEIN PHOSPHATASE"/>
    <property type="match status" value="1"/>
</dbReference>
<comment type="caution">
    <text evidence="6">The sequence shown here is derived from an EMBL/GenBank/DDBJ whole genome shotgun (WGS) entry which is preliminary data.</text>
</comment>
<dbReference type="InterPro" id="IPR036196">
    <property type="entry name" value="Ptyr_pPase_sf"/>
</dbReference>
<evidence type="ECO:0000256" key="3">
    <source>
        <dbReference type="ARBA" id="ARBA00022801"/>
    </source>
</evidence>
<dbReference type="RefSeq" id="WP_345217213.1">
    <property type="nucleotide sequence ID" value="NZ_BAABGN010000012.1"/>
</dbReference>
<dbReference type="PRINTS" id="PR00719">
    <property type="entry name" value="LMWPTPASE"/>
</dbReference>
<organism evidence="6 7">
    <name type="scientific">Georgenia halophila</name>
    <dbReference type="NCBI Taxonomy" id="620889"/>
    <lineage>
        <taxon>Bacteria</taxon>
        <taxon>Bacillati</taxon>
        <taxon>Actinomycetota</taxon>
        <taxon>Actinomycetes</taxon>
        <taxon>Micrococcales</taxon>
        <taxon>Bogoriellaceae</taxon>
        <taxon>Georgenia</taxon>
    </lineage>
</organism>
<evidence type="ECO:0000256" key="4">
    <source>
        <dbReference type="ARBA" id="ARBA00022912"/>
    </source>
</evidence>
<dbReference type="SUPFAM" id="SSF52788">
    <property type="entry name" value="Phosphotyrosine protein phosphatases I"/>
    <property type="match status" value="1"/>
</dbReference>
<evidence type="ECO:0000259" key="5">
    <source>
        <dbReference type="SMART" id="SM00226"/>
    </source>
</evidence>
<name>A0ABP8LGK2_9MICO</name>
<evidence type="ECO:0000313" key="7">
    <source>
        <dbReference type="Proteomes" id="UP001500622"/>
    </source>
</evidence>
<evidence type="ECO:0000256" key="1">
    <source>
        <dbReference type="ARBA" id="ARBA00011063"/>
    </source>
</evidence>
<reference evidence="7" key="1">
    <citation type="journal article" date="2019" name="Int. J. Syst. Evol. Microbiol.">
        <title>The Global Catalogue of Microorganisms (GCM) 10K type strain sequencing project: providing services to taxonomists for standard genome sequencing and annotation.</title>
        <authorList>
            <consortium name="The Broad Institute Genomics Platform"/>
            <consortium name="The Broad Institute Genome Sequencing Center for Infectious Disease"/>
            <person name="Wu L."/>
            <person name="Ma J."/>
        </authorList>
    </citation>
    <scope>NUCLEOTIDE SEQUENCE [LARGE SCALE GENOMIC DNA]</scope>
    <source>
        <strain evidence="7">JCM 17810</strain>
    </source>
</reference>
<proteinExistence type="inferred from homology"/>
<dbReference type="Gene3D" id="3.40.50.2300">
    <property type="match status" value="1"/>
</dbReference>
<evidence type="ECO:0000313" key="6">
    <source>
        <dbReference type="EMBL" id="GAA4429305.1"/>
    </source>
</evidence>
<keyword evidence="3" id="KW-0378">Hydrolase</keyword>
<evidence type="ECO:0000256" key="2">
    <source>
        <dbReference type="ARBA" id="ARBA00013064"/>
    </source>
</evidence>
<dbReference type="PANTHER" id="PTHR11717">
    <property type="entry name" value="LOW MOLECULAR WEIGHT PROTEIN TYROSINE PHOSPHATASE"/>
    <property type="match status" value="1"/>
</dbReference>